<keyword evidence="10" id="KW-1185">Reference proteome</keyword>
<evidence type="ECO:0000256" key="6">
    <source>
        <dbReference type="ARBA" id="ARBA00022927"/>
    </source>
</evidence>
<protein>
    <recommendedName>
        <fullName evidence="3">Vacuolar protein-sorting-associated protein 25</fullName>
    </recommendedName>
    <alternativeName>
        <fullName evidence="7">ESCRT-II complex subunit VPS25</fullName>
    </alternativeName>
</protein>
<dbReference type="GO" id="GO:0042803">
    <property type="term" value="F:protein homodimerization activity"/>
    <property type="evidence" value="ECO:0007669"/>
    <property type="project" value="TreeGrafter"/>
</dbReference>
<proteinExistence type="inferred from homology"/>
<dbReference type="GO" id="GO:0005198">
    <property type="term" value="F:structural molecule activity"/>
    <property type="evidence" value="ECO:0007669"/>
    <property type="project" value="TreeGrafter"/>
</dbReference>
<name>A0A9D3X7V8_9SAUR</name>
<accession>A0A9D3X7V8</accession>
<dbReference type="GO" id="GO:0016236">
    <property type="term" value="P:macroautophagy"/>
    <property type="evidence" value="ECO:0007669"/>
    <property type="project" value="UniProtKB-ARBA"/>
</dbReference>
<feature type="region of interest" description="Disordered" evidence="8">
    <location>
        <begin position="1"/>
        <end position="75"/>
    </location>
</feature>
<dbReference type="InterPro" id="IPR036388">
    <property type="entry name" value="WH-like_DNA-bd_sf"/>
</dbReference>
<comment type="similarity">
    <text evidence="2">Belongs to the VPS25 family.</text>
</comment>
<dbReference type="SUPFAM" id="SSF46785">
    <property type="entry name" value="Winged helix' DNA-binding domain"/>
    <property type="match status" value="2"/>
</dbReference>
<dbReference type="InterPro" id="IPR008570">
    <property type="entry name" value="ESCRT-II_cplx_Vps25-sub"/>
</dbReference>
<dbReference type="GO" id="GO:0043328">
    <property type="term" value="P:protein transport to vacuole involved in ubiquitin-dependent protein catabolic process via the multivesicular body sorting pathway"/>
    <property type="evidence" value="ECO:0007669"/>
    <property type="project" value="TreeGrafter"/>
</dbReference>
<keyword evidence="4" id="KW-0813">Transport</keyword>
<dbReference type="AlphaFoldDB" id="A0A9D3X7V8"/>
<gene>
    <name evidence="9" type="ORF">KIL84_002617</name>
</gene>
<dbReference type="PANTHER" id="PTHR13149:SF0">
    <property type="entry name" value="VACUOLAR PROTEIN-SORTING-ASSOCIATED PROTEIN 25"/>
    <property type="match status" value="1"/>
</dbReference>
<organism evidence="9 10">
    <name type="scientific">Mauremys mutica</name>
    <name type="common">yellowpond turtle</name>
    <dbReference type="NCBI Taxonomy" id="74926"/>
    <lineage>
        <taxon>Eukaryota</taxon>
        <taxon>Metazoa</taxon>
        <taxon>Chordata</taxon>
        <taxon>Craniata</taxon>
        <taxon>Vertebrata</taxon>
        <taxon>Euteleostomi</taxon>
        <taxon>Archelosauria</taxon>
        <taxon>Testudinata</taxon>
        <taxon>Testudines</taxon>
        <taxon>Cryptodira</taxon>
        <taxon>Durocryptodira</taxon>
        <taxon>Testudinoidea</taxon>
        <taxon>Geoemydidae</taxon>
        <taxon>Geoemydinae</taxon>
        <taxon>Mauremys</taxon>
    </lineage>
</organism>
<dbReference type="Proteomes" id="UP000827986">
    <property type="component" value="Unassembled WGS sequence"/>
</dbReference>
<dbReference type="InterPro" id="IPR036390">
    <property type="entry name" value="WH_DNA-bd_sf"/>
</dbReference>
<evidence type="ECO:0000256" key="8">
    <source>
        <dbReference type="SAM" id="MobiDB-lite"/>
    </source>
</evidence>
<keyword evidence="5" id="KW-0963">Cytoplasm</keyword>
<evidence type="ECO:0000313" key="10">
    <source>
        <dbReference type="Proteomes" id="UP000827986"/>
    </source>
</evidence>
<sequence>MLPSAPPGPVSPAVRGFQGTQLGSGELPAGVGPPRQTGRPSLPPSPTLGGTDPARNLPSRLRAGRKPMKRTGSQCRGPEVAERWFRVRWAAAMSFEWPWQYRFPPFFTLQPNVDTRQKQMTAWCSLVLSYCRINKQYTMTVMEAQESPLFNNRKLQRKLPMESIQVVLEELRKKGNLEWLDKNKSSFLIMWRRPEEWGKLIYQWVSKNGLTNSVFTLYELSNGDETENEEFHGLEESMLLRALQALQQEHRAEIITLDDGRGVKFFQ</sequence>
<comment type="subcellular location">
    <subcellularLocation>
        <location evidence="1">Cytoplasm</location>
    </subcellularLocation>
</comment>
<dbReference type="PANTHER" id="PTHR13149">
    <property type="entry name" value="VACUOLAR PROTEIN SORTING-ASSOCIATED PROTEIN VPS25"/>
    <property type="match status" value="1"/>
</dbReference>
<dbReference type="GO" id="GO:0000814">
    <property type="term" value="C:ESCRT II complex"/>
    <property type="evidence" value="ECO:0007669"/>
    <property type="project" value="InterPro"/>
</dbReference>
<reference evidence="9" key="1">
    <citation type="submission" date="2021-09" db="EMBL/GenBank/DDBJ databases">
        <title>The genome of Mauremys mutica provides insights into the evolution of semi-aquatic lifestyle.</title>
        <authorList>
            <person name="Gong S."/>
            <person name="Gao Y."/>
        </authorList>
    </citation>
    <scope>NUCLEOTIDE SEQUENCE</scope>
    <source>
        <strain evidence="9">MM-2020</strain>
        <tissue evidence="9">Muscle</tissue>
    </source>
</reference>
<feature type="compositionally biased region" description="Pro residues" evidence="8">
    <location>
        <begin position="1"/>
        <end position="10"/>
    </location>
</feature>
<dbReference type="Gene3D" id="1.10.10.10">
    <property type="entry name" value="Winged helix-like DNA-binding domain superfamily/Winged helix DNA-binding domain"/>
    <property type="match status" value="1"/>
</dbReference>
<dbReference type="InterPro" id="IPR014041">
    <property type="entry name" value="ESCRT-II_cplx_Vps25-sub_N"/>
</dbReference>
<evidence type="ECO:0000313" key="9">
    <source>
        <dbReference type="EMBL" id="KAH1174473.1"/>
    </source>
</evidence>
<evidence type="ECO:0000256" key="7">
    <source>
        <dbReference type="ARBA" id="ARBA00030094"/>
    </source>
</evidence>
<evidence type="ECO:0000256" key="2">
    <source>
        <dbReference type="ARBA" id="ARBA00009674"/>
    </source>
</evidence>
<dbReference type="FunFam" id="1.10.10.10:FF:000141">
    <property type="entry name" value="vacuolar protein-sorting-associated protein 25"/>
    <property type="match status" value="1"/>
</dbReference>
<evidence type="ECO:0000256" key="5">
    <source>
        <dbReference type="ARBA" id="ARBA00022490"/>
    </source>
</evidence>
<keyword evidence="6" id="KW-0653">Protein transport</keyword>
<dbReference type="Gene3D" id="1.10.10.570">
    <property type="entry name" value="Winged helix' DNA-binding domain. Chain C. Domain 1"/>
    <property type="match status" value="1"/>
</dbReference>
<evidence type="ECO:0000256" key="3">
    <source>
        <dbReference type="ARBA" id="ARBA00017934"/>
    </source>
</evidence>
<dbReference type="FunFam" id="1.10.10.570:FF:000001">
    <property type="entry name" value="vacuolar protein-sorting-associated protein 25"/>
    <property type="match status" value="1"/>
</dbReference>
<comment type="caution">
    <text evidence="9">The sequence shown here is derived from an EMBL/GenBank/DDBJ whole genome shotgun (WGS) entry which is preliminary data.</text>
</comment>
<evidence type="ECO:0000256" key="4">
    <source>
        <dbReference type="ARBA" id="ARBA00022448"/>
    </source>
</evidence>
<dbReference type="Pfam" id="PF05871">
    <property type="entry name" value="ESCRT-II"/>
    <property type="match status" value="1"/>
</dbReference>
<dbReference type="EMBL" id="JAHDVG010000480">
    <property type="protein sequence ID" value="KAH1174473.1"/>
    <property type="molecule type" value="Genomic_DNA"/>
</dbReference>
<evidence type="ECO:0000256" key="1">
    <source>
        <dbReference type="ARBA" id="ARBA00004496"/>
    </source>
</evidence>